<dbReference type="WBParaSite" id="ASIM_0002154701-mRNA-1">
    <property type="protein sequence ID" value="ASIM_0002154701-mRNA-1"/>
    <property type="gene ID" value="ASIM_0002154701"/>
</dbReference>
<feature type="compositionally biased region" description="Polar residues" evidence="1">
    <location>
        <begin position="1"/>
        <end position="14"/>
    </location>
</feature>
<name>A0A0M3KKL6_ANISI</name>
<gene>
    <name evidence="2" type="ORF">ASIM_LOCUS20915</name>
</gene>
<dbReference type="Proteomes" id="UP000267096">
    <property type="component" value="Unassembled WGS sequence"/>
</dbReference>
<dbReference type="OrthoDB" id="9872501at2759"/>
<evidence type="ECO:0000313" key="2">
    <source>
        <dbReference type="EMBL" id="VDK80987.1"/>
    </source>
</evidence>
<reference evidence="4" key="1">
    <citation type="submission" date="2017-02" db="UniProtKB">
        <authorList>
            <consortium name="WormBaseParasite"/>
        </authorList>
    </citation>
    <scope>IDENTIFICATION</scope>
</reference>
<keyword evidence="3" id="KW-1185">Reference proteome</keyword>
<evidence type="ECO:0000256" key="1">
    <source>
        <dbReference type="SAM" id="MobiDB-lite"/>
    </source>
</evidence>
<protein>
    <submittedName>
        <fullName evidence="2 4">Uncharacterized protein</fullName>
    </submittedName>
</protein>
<evidence type="ECO:0000313" key="3">
    <source>
        <dbReference type="Proteomes" id="UP000267096"/>
    </source>
</evidence>
<dbReference type="EMBL" id="UYRR01041341">
    <property type="protein sequence ID" value="VDK80987.1"/>
    <property type="molecule type" value="Genomic_DNA"/>
</dbReference>
<organism evidence="4">
    <name type="scientific">Anisakis simplex</name>
    <name type="common">Herring worm</name>
    <dbReference type="NCBI Taxonomy" id="6269"/>
    <lineage>
        <taxon>Eukaryota</taxon>
        <taxon>Metazoa</taxon>
        <taxon>Ecdysozoa</taxon>
        <taxon>Nematoda</taxon>
        <taxon>Chromadorea</taxon>
        <taxon>Rhabditida</taxon>
        <taxon>Spirurina</taxon>
        <taxon>Ascaridomorpha</taxon>
        <taxon>Ascaridoidea</taxon>
        <taxon>Anisakidae</taxon>
        <taxon>Anisakis</taxon>
        <taxon>Anisakis simplex complex</taxon>
    </lineage>
</organism>
<accession>A0A0M3KKL6</accession>
<sequence length="86" mass="9617">MNINDGKSNKNGHTNSSDSDNSNNNGLRLNRYRFCAVVSRKQPDWTICDELGENLESIHCVNQSSNTLDIDNMRVSSSSLDTSMHL</sequence>
<feature type="compositionally biased region" description="Low complexity" evidence="1">
    <location>
        <begin position="15"/>
        <end position="25"/>
    </location>
</feature>
<feature type="region of interest" description="Disordered" evidence="1">
    <location>
        <begin position="1"/>
        <end position="27"/>
    </location>
</feature>
<reference evidence="2 3" key="2">
    <citation type="submission" date="2018-11" db="EMBL/GenBank/DDBJ databases">
        <authorList>
            <consortium name="Pathogen Informatics"/>
        </authorList>
    </citation>
    <scope>NUCLEOTIDE SEQUENCE [LARGE SCALE GENOMIC DNA]</scope>
</reference>
<evidence type="ECO:0000313" key="4">
    <source>
        <dbReference type="WBParaSite" id="ASIM_0002154701-mRNA-1"/>
    </source>
</evidence>
<proteinExistence type="predicted"/>
<dbReference type="AlphaFoldDB" id="A0A0M3KKL6"/>